<reference evidence="4" key="1">
    <citation type="submission" date="2022-11" db="UniProtKB">
        <authorList>
            <consortium name="WormBaseParasite"/>
        </authorList>
    </citation>
    <scope>IDENTIFICATION</scope>
</reference>
<dbReference type="Gene3D" id="1.25.40.770">
    <property type="entry name" value="TAF6, C-terminal HEAT repeat domain"/>
    <property type="match status" value="1"/>
</dbReference>
<name>A0A914Q7K0_9BILA</name>
<organism evidence="3 4">
    <name type="scientific">Panagrolaimus davidi</name>
    <dbReference type="NCBI Taxonomy" id="227884"/>
    <lineage>
        <taxon>Eukaryota</taxon>
        <taxon>Metazoa</taxon>
        <taxon>Ecdysozoa</taxon>
        <taxon>Nematoda</taxon>
        <taxon>Chromadorea</taxon>
        <taxon>Rhabditida</taxon>
        <taxon>Tylenchina</taxon>
        <taxon>Panagrolaimomorpha</taxon>
        <taxon>Panagrolaimoidea</taxon>
        <taxon>Panagrolaimidae</taxon>
        <taxon>Panagrolaimus</taxon>
    </lineage>
</organism>
<dbReference type="AlphaFoldDB" id="A0A914Q7K0"/>
<feature type="domain" description="TAF6 C-terminal HEAT repeat" evidence="2">
    <location>
        <begin position="5"/>
        <end position="97"/>
    </location>
</feature>
<dbReference type="InterPro" id="IPR046344">
    <property type="entry name" value="TAF6_C_sf"/>
</dbReference>
<dbReference type="GO" id="GO:0006367">
    <property type="term" value="P:transcription initiation at RNA polymerase II promoter"/>
    <property type="evidence" value="ECO:0007669"/>
    <property type="project" value="InterPro"/>
</dbReference>
<keyword evidence="1" id="KW-0732">Signal</keyword>
<proteinExistence type="predicted"/>
<accession>A0A914Q7K0</accession>
<evidence type="ECO:0000256" key="1">
    <source>
        <dbReference type="SAM" id="SignalP"/>
    </source>
</evidence>
<evidence type="ECO:0000313" key="4">
    <source>
        <dbReference type="WBParaSite" id="PDA_v2.g27022.t1"/>
    </source>
</evidence>
<keyword evidence="3" id="KW-1185">Reference proteome</keyword>
<protein>
    <submittedName>
        <fullName evidence="4">TAF6 C-terminal HEAT repeat domain-containing protein</fullName>
    </submittedName>
</protein>
<feature type="signal peptide" evidence="1">
    <location>
        <begin position="1"/>
        <end position="15"/>
    </location>
</feature>
<dbReference type="Pfam" id="PF07571">
    <property type="entry name" value="TAF6_C"/>
    <property type="match status" value="1"/>
</dbReference>
<dbReference type="Proteomes" id="UP000887578">
    <property type="component" value="Unplaced"/>
</dbReference>
<dbReference type="WBParaSite" id="PDA_v2.g27022.t1">
    <property type="protein sequence ID" value="PDA_v2.g27022.t1"/>
    <property type="gene ID" value="PDA_v2.g27022"/>
</dbReference>
<evidence type="ECO:0000259" key="2">
    <source>
        <dbReference type="Pfam" id="PF07571"/>
    </source>
</evidence>
<dbReference type="InterPro" id="IPR011442">
    <property type="entry name" value="TAF6_C"/>
</dbReference>
<sequence length="169" mass="19627">MYGLLHVLLPSVISCLVFRSQNLQRDSSYALRKLSAKILFKIFKKHDLPCAQHRTLNILSMNFQHSKTSPATLVAIIFCFKLFGPDIVEIYLFQHLKRIKDLIGNYKPPEEFIDSPRKHDTTKIGDAIFEALFEYIKSPLMEERTLEYCKQIFGPFGEDVFKRIKSNAL</sequence>
<feature type="chain" id="PRO_5037977497" evidence="1">
    <location>
        <begin position="16"/>
        <end position="169"/>
    </location>
</feature>
<evidence type="ECO:0000313" key="3">
    <source>
        <dbReference type="Proteomes" id="UP000887578"/>
    </source>
</evidence>